<dbReference type="OrthoDB" id="5418601at2759"/>
<dbReference type="Proteomes" id="UP000217790">
    <property type="component" value="Unassembled WGS sequence"/>
</dbReference>
<dbReference type="AlphaFoldDB" id="A0A2H3EAM8"/>
<sequence length="623" mass="70783">MNSESLEIHIALQLDDSSTSVDISVILKEDMVPDSLSDMSSELEASSSVGSQTGPVDEELASDSRNDTDLSSKSESKDIDIEYPEVTISAFTETGQAELSIEVPLQRVYTGRKPIIPSLLADTSCSTLGVQGSFDQLNILIGTSHTLDQSLSSILEDYISNDYDFGTAYGYLRQTWKITDPGTIQDNLCRCKEEDQKKRQEALVGNQVTWNLEARRVWDLYSNRVVPLWVTNLHMREIWPISHAWMDEKDRVGVWTSINGKEWPVPIPKDTDLNLIRIEMLNLGAEYVWLDVLCLRQEGGPREELREKEWMVDVPTIGGVYDLNNQVVIYLSGLGRPFSLKDGDLEHERNWFRRAWTVQEVGSGRIIAGDTPDGPTHAEAIDQNGNYKTEILTKFHNRIKYLWDRGNSIFGALVEMQTRVSTKPMDQVAGLAFILGAERIPVYYESKSLEDAWTALVNSMMSWMRSYFLLQYPEVGQGCKKWHPSWEQVMKESLPVAGMTPGHLYRDNESNEDWYQGPCIEEGLVQGLDKEPAEGSDRHGVLTFKDAHGKSYIFPIVAFHQCLIPEDTYTLLGDEDHIFGARYWAIGRRLPDKRFQKVSVFEIPEEEGNGLWRLCKKHKNILV</sequence>
<evidence type="ECO:0000313" key="2">
    <source>
        <dbReference type="EMBL" id="PBL04476.1"/>
    </source>
</evidence>
<reference evidence="3" key="1">
    <citation type="journal article" date="2017" name="Nat. Ecol. Evol.">
        <title>Genome expansion and lineage-specific genetic innovations in the forest pathogenic fungi Armillaria.</title>
        <authorList>
            <person name="Sipos G."/>
            <person name="Prasanna A.N."/>
            <person name="Walter M.C."/>
            <person name="O'Connor E."/>
            <person name="Balint B."/>
            <person name="Krizsan K."/>
            <person name="Kiss B."/>
            <person name="Hess J."/>
            <person name="Varga T."/>
            <person name="Slot J."/>
            <person name="Riley R."/>
            <person name="Boka B."/>
            <person name="Rigling D."/>
            <person name="Barry K."/>
            <person name="Lee J."/>
            <person name="Mihaltcheva S."/>
            <person name="LaButti K."/>
            <person name="Lipzen A."/>
            <person name="Waldron R."/>
            <person name="Moloney N.M."/>
            <person name="Sperisen C."/>
            <person name="Kredics L."/>
            <person name="Vagvoelgyi C."/>
            <person name="Patrignani A."/>
            <person name="Fitzpatrick D."/>
            <person name="Nagy I."/>
            <person name="Doyle S."/>
            <person name="Anderson J.B."/>
            <person name="Grigoriev I.V."/>
            <person name="Gueldener U."/>
            <person name="Muensterkoetter M."/>
            <person name="Nagy L.G."/>
        </authorList>
    </citation>
    <scope>NUCLEOTIDE SEQUENCE [LARGE SCALE GENOMIC DNA]</scope>
    <source>
        <strain evidence="3">Ar21-2</strain>
    </source>
</reference>
<accession>A0A2H3EAM8</accession>
<feature type="compositionally biased region" description="Low complexity" evidence="1">
    <location>
        <begin position="36"/>
        <end position="48"/>
    </location>
</feature>
<evidence type="ECO:0000256" key="1">
    <source>
        <dbReference type="SAM" id="MobiDB-lite"/>
    </source>
</evidence>
<gene>
    <name evidence="2" type="ORF">ARMGADRAFT_979875</name>
</gene>
<evidence type="ECO:0000313" key="3">
    <source>
        <dbReference type="Proteomes" id="UP000217790"/>
    </source>
</evidence>
<dbReference type="InParanoid" id="A0A2H3EAM8"/>
<organism evidence="2 3">
    <name type="scientific">Armillaria gallica</name>
    <name type="common">Bulbous honey fungus</name>
    <name type="synonym">Armillaria bulbosa</name>
    <dbReference type="NCBI Taxonomy" id="47427"/>
    <lineage>
        <taxon>Eukaryota</taxon>
        <taxon>Fungi</taxon>
        <taxon>Dikarya</taxon>
        <taxon>Basidiomycota</taxon>
        <taxon>Agaricomycotina</taxon>
        <taxon>Agaricomycetes</taxon>
        <taxon>Agaricomycetidae</taxon>
        <taxon>Agaricales</taxon>
        <taxon>Marasmiineae</taxon>
        <taxon>Physalacriaceae</taxon>
        <taxon>Armillaria</taxon>
    </lineage>
</organism>
<keyword evidence="3" id="KW-1185">Reference proteome</keyword>
<protein>
    <recommendedName>
        <fullName evidence="4">Heterokaryon incompatibility domain-containing protein</fullName>
    </recommendedName>
</protein>
<name>A0A2H3EAM8_ARMGA</name>
<feature type="region of interest" description="Disordered" evidence="1">
    <location>
        <begin position="36"/>
        <end position="76"/>
    </location>
</feature>
<feature type="compositionally biased region" description="Basic and acidic residues" evidence="1">
    <location>
        <begin position="62"/>
        <end position="76"/>
    </location>
</feature>
<dbReference type="EMBL" id="KZ293644">
    <property type="protein sequence ID" value="PBL04476.1"/>
    <property type="molecule type" value="Genomic_DNA"/>
</dbReference>
<evidence type="ECO:0008006" key="4">
    <source>
        <dbReference type="Google" id="ProtNLM"/>
    </source>
</evidence>
<proteinExistence type="predicted"/>